<proteinExistence type="predicted"/>
<organism evidence="1">
    <name type="scientific">Anguilla anguilla</name>
    <name type="common">European freshwater eel</name>
    <name type="synonym">Muraena anguilla</name>
    <dbReference type="NCBI Taxonomy" id="7936"/>
    <lineage>
        <taxon>Eukaryota</taxon>
        <taxon>Metazoa</taxon>
        <taxon>Chordata</taxon>
        <taxon>Craniata</taxon>
        <taxon>Vertebrata</taxon>
        <taxon>Euteleostomi</taxon>
        <taxon>Actinopterygii</taxon>
        <taxon>Neopterygii</taxon>
        <taxon>Teleostei</taxon>
        <taxon>Anguilliformes</taxon>
        <taxon>Anguillidae</taxon>
        <taxon>Anguilla</taxon>
    </lineage>
</organism>
<name>A0A0E9TXV4_ANGAN</name>
<dbReference type="AlphaFoldDB" id="A0A0E9TXV4"/>
<protein>
    <submittedName>
        <fullName evidence="1">Uncharacterized protein</fullName>
    </submittedName>
</protein>
<dbReference type="EMBL" id="GBXM01050827">
    <property type="protein sequence ID" value="JAH57750.1"/>
    <property type="molecule type" value="Transcribed_RNA"/>
</dbReference>
<accession>A0A0E9TXV4</accession>
<reference evidence="1" key="1">
    <citation type="submission" date="2014-11" db="EMBL/GenBank/DDBJ databases">
        <authorList>
            <person name="Amaro Gonzalez C."/>
        </authorList>
    </citation>
    <scope>NUCLEOTIDE SEQUENCE</scope>
</reference>
<evidence type="ECO:0000313" key="1">
    <source>
        <dbReference type="EMBL" id="JAH57750.1"/>
    </source>
</evidence>
<reference evidence="1" key="2">
    <citation type="journal article" date="2015" name="Fish Shellfish Immunol.">
        <title>Early steps in the European eel (Anguilla anguilla)-Vibrio vulnificus interaction in the gills: Role of the RtxA13 toxin.</title>
        <authorList>
            <person name="Callol A."/>
            <person name="Pajuelo D."/>
            <person name="Ebbesson L."/>
            <person name="Teles M."/>
            <person name="MacKenzie S."/>
            <person name="Amaro C."/>
        </authorList>
    </citation>
    <scope>NUCLEOTIDE SEQUENCE</scope>
</reference>
<sequence>MDIKIVIWTVEFPIWFFLSYLE</sequence>